<dbReference type="RefSeq" id="WP_381527645.1">
    <property type="nucleotide sequence ID" value="NZ_JBHULN010000025.1"/>
</dbReference>
<protein>
    <submittedName>
        <fullName evidence="2">Antitoxin Xre/MbcA/ParS toxin-binding domain-containing protein</fullName>
    </submittedName>
</protein>
<gene>
    <name evidence="2" type="ORF">ACFSUS_26425</name>
</gene>
<organism evidence="2 3">
    <name type="scientific">Spirosoma soli</name>
    <dbReference type="NCBI Taxonomy" id="1770529"/>
    <lineage>
        <taxon>Bacteria</taxon>
        <taxon>Pseudomonadati</taxon>
        <taxon>Bacteroidota</taxon>
        <taxon>Cytophagia</taxon>
        <taxon>Cytophagales</taxon>
        <taxon>Cytophagaceae</taxon>
        <taxon>Spirosoma</taxon>
    </lineage>
</organism>
<evidence type="ECO:0000313" key="2">
    <source>
        <dbReference type="EMBL" id="MFD2574199.1"/>
    </source>
</evidence>
<keyword evidence="3" id="KW-1185">Reference proteome</keyword>
<evidence type="ECO:0000259" key="1">
    <source>
        <dbReference type="Pfam" id="PF09722"/>
    </source>
</evidence>
<evidence type="ECO:0000313" key="3">
    <source>
        <dbReference type="Proteomes" id="UP001597469"/>
    </source>
</evidence>
<sequence length="100" mass="11463">MELTIKVEDKEGPFVIELLKKFSFVQEIKQSERSLVEERTGVLWREKAHKLFASESDFSLWLNTPNQAIQQRTPISMLGDGEGHQVVNKLLGRLEHGIMA</sequence>
<name>A0ABW5MDA9_9BACT</name>
<accession>A0ABW5MDA9</accession>
<dbReference type="Pfam" id="PF09722">
    <property type="entry name" value="Xre_MbcA_ParS_C"/>
    <property type="match status" value="1"/>
</dbReference>
<reference evidence="3" key="1">
    <citation type="journal article" date="2019" name="Int. J. Syst. Evol. Microbiol.">
        <title>The Global Catalogue of Microorganisms (GCM) 10K type strain sequencing project: providing services to taxonomists for standard genome sequencing and annotation.</title>
        <authorList>
            <consortium name="The Broad Institute Genomics Platform"/>
            <consortium name="The Broad Institute Genome Sequencing Center for Infectious Disease"/>
            <person name="Wu L."/>
            <person name="Ma J."/>
        </authorList>
    </citation>
    <scope>NUCLEOTIDE SEQUENCE [LARGE SCALE GENOMIC DNA]</scope>
    <source>
        <strain evidence="3">KCTC 42805</strain>
    </source>
</reference>
<dbReference type="InterPro" id="IPR024467">
    <property type="entry name" value="Xre/MbcA/ParS-like_toxin-bd"/>
</dbReference>
<dbReference type="Proteomes" id="UP001597469">
    <property type="component" value="Unassembled WGS sequence"/>
</dbReference>
<feature type="domain" description="Antitoxin Xre/MbcA/ParS-like toxin-binding" evidence="1">
    <location>
        <begin position="48"/>
        <end position="97"/>
    </location>
</feature>
<proteinExistence type="predicted"/>
<comment type="caution">
    <text evidence="2">The sequence shown here is derived from an EMBL/GenBank/DDBJ whole genome shotgun (WGS) entry which is preliminary data.</text>
</comment>
<dbReference type="EMBL" id="JBHULN010000025">
    <property type="protein sequence ID" value="MFD2574199.1"/>
    <property type="molecule type" value="Genomic_DNA"/>
</dbReference>